<evidence type="ECO:0000259" key="6">
    <source>
        <dbReference type="PROSITE" id="PS50937"/>
    </source>
</evidence>
<dbReference type="InterPro" id="IPR000551">
    <property type="entry name" value="MerR-type_HTH_dom"/>
</dbReference>
<organism evidence="7 8">
    <name type="scientific">Methylorubrum extorquens (strain CM4 / NCIMB 13688)</name>
    <name type="common">Methylobacterium extorquens</name>
    <dbReference type="NCBI Taxonomy" id="440085"/>
    <lineage>
        <taxon>Bacteria</taxon>
        <taxon>Pseudomonadati</taxon>
        <taxon>Pseudomonadota</taxon>
        <taxon>Alphaproteobacteria</taxon>
        <taxon>Hyphomicrobiales</taxon>
        <taxon>Methylobacteriaceae</taxon>
        <taxon>Methylorubrum</taxon>
    </lineage>
</organism>
<dbReference type="PANTHER" id="PTHR30204:SF69">
    <property type="entry name" value="MERR-FAMILY TRANSCRIPTIONAL REGULATOR"/>
    <property type="match status" value="1"/>
</dbReference>
<accession>B7L3N1</accession>
<evidence type="ECO:0000256" key="2">
    <source>
        <dbReference type="ARBA" id="ARBA00023015"/>
    </source>
</evidence>
<dbReference type="PANTHER" id="PTHR30204">
    <property type="entry name" value="REDOX-CYCLING DRUG-SENSING TRANSCRIPTIONAL ACTIVATOR SOXR"/>
    <property type="match status" value="1"/>
</dbReference>
<protein>
    <submittedName>
        <fullName evidence="7">Transcriptional regulator, MerR family</fullName>
    </submittedName>
</protein>
<dbReference type="InterPro" id="IPR009061">
    <property type="entry name" value="DNA-bd_dom_put_sf"/>
</dbReference>
<dbReference type="KEGG" id="mch:Mchl_5725"/>
<dbReference type="EMBL" id="CP001299">
    <property type="protein sequence ID" value="ACK86439.1"/>
    <property type="molecule type" value="Genomic_DNA"/>
</dbReference>
<dbReference type="SUPFAM" id="SSF46955">
    <property type="entry name" value="Putative DNA-binding domain"/>
    <property type="match status" value="1"/>
</dbReference>
<proteinExistence type="predicted"/>
<dbReference type="AlphaFoldDB" id="B7L3N1"/>
<dbReference type="Proteomes" id="UP000002385">
    <property type="component" value="Plasmid pCMU01"/>
</dbReference>
<evidence type="ECO:0000256" key="4">
    <source>
        <dbReference type="ARBA" id="ARBA00023163"/>
    </source>
</evidence>
<keyword evidence="4" id="KW-0804">Transcription</keyword>
<feature type="region of interest" description="Disordered" evidence="5">
    <location>
        <begin position="167"/>
        <end position="219"/>
    </location>
</feature>
<keyword evidence="3" id="KW-0238">DNA-binding</keyword>
<dbReference type="Pfam" id="PF13411">
    <property type="entry name" value="MerR_1"/>
    <property type="match status" value="1"/>
</dbReference>
<geneLocation type="plasmid" evidence="7 8">
    <name>pCMU01</name>
</geneLocation>
<dbReference type="CDD" id="cd00592">
    <property type="entry name" value="HTH_MerR-like"/>
    <property type="match status" value="1"/>
</dbReference>
<dbReference type="PROSITE" id="PS50937">
    <property type="entry name" value="HTH_MERR_2"/>
    <property type="match status" value="1"/>
</dbReference>
<dbReference type="InterPro" id="IPR047057">
    <property type="entry name" value="MerR_fam"/>
</dbReference>
<name>B7L3N1_METC4</name>
<feature type="compositionally biased region" description="Basic and acidic residues" evidence="5">
    <location>
        <begin position="210"/>
        <end position="219"/>
    </location>
</feature>
<dbReference type="RefSeq" id="WP_012606329.1">
    <property type="nucleotide sequence ID" value="NC_011758.1"/>
</dbReference>
<dbReference type="HOGENOM" id="CLU_1260202_0_0_5"/>
<evidence type="ECO:0000256" key="1">
    <source>
        <dbReference type="ARBA" id="ARBA00022491"/>
    </source>
</evidence>
<keyword evidence="1" id="KW-0678">Repressor</keyword>
<dbReference type="SMART" id="SM00422">
    <property type="entry name" value="HTH_MERR"/>
    <property type="match status" value="1"/>
</dbReference>
<keyword evidence="7" id="KW-0614">Plasmid</keyword>
<sequence>MDVKAARKSGLKKVGEVADIFGTTPRTLLYYEEQGIISPRKTARGTRVYSDADIRRFEVAYKLSCLGVPLKTIKDLALTRHNALTGDESGRKLSNIIDGLVEDLQRQIRHLDYMKQDLERGRLMIRLCWDCKNKPSRLTCPNCPCEIHMEQSQLLWLTWDADREVSAQGPLNPPRTKCMEASLPNVPTEAVADASTSRVDPARRRRRGRQPLERTRNSK</sequence>
<evidence type="ECO:0000313" key="7">
    <source>
        <dbReference type="EMBL" id="ACK86439.1"/>
    </source>
</evidence>
<evidence type="ECO:0000313" key="8">
    <source>
        <dbReference type="Proteomes" id="UP000002385"/>
    </source>
</evidence>
<dbReference type="GO" id="GO:0003677">
    <property type="term" value="F:DNA binding"/>
    <property type="evidence" value="ECO:0007669"/>
    <property type="project" value="UniProtKB-KW"/>
</dbReference>
<evidence type="ECO:0000256" key="3">
    <source>
        <dbReference type="ARBA" id="ARBA00023125"/>
    </source>
</evidence>
<reference evidence="7 8" key="2">
    <citation type="journal article" date="2012" name="J. Bacteriol.">
        <title>Complete genome sequences of six strains of the genus Methylobacterium.</title>
        <authorList>
            <person name="Marx C.J."/>
            <person name="Bringel F."/>
            <person name="Chistoserdova L."/>
            <person name="Moulin L."/>
            <person name="Farhan Ul Haque M."/>
            <person name="Fleischman D.E."/>
            <person name="Gruffaz C."/>
            <person name="Jourand P."/>
            <person name="Knief C."/>
            <person name="Lee M.C."/>
            <person name="Muller E.E."/>
            <person name="Nadalig T."/>
            <person name="Peyraud R."/>
            <person name="Roselli S."/>
            <person name="Russ L."/>
            <person name="Goodwin L.A."/>
            <person name="Ivanova N."/>
            <person name="Kyrpides N."/>
            <person name="Lajus A."/>
            <person name="Land M.L."/>
            <person name="Medigue C."/>
            <person name="Mikhailova N."/>
            <person name="Nolan M."/>
            <person name="Woyke T."/>
            <person name="Stolyar S."/>
            <person name="Vorholt J.A."/>
            <person name="Vuilleumier S."/>
        </authorList>
    </citation>
    <scope>NUCLEOTIDE SEQUENCE [LARGE SCALE GENOMIC DNA]</scope>
    <source>
        <strain evidence="8">CM4 / NCIMB 13688</strain>
        <plasmid evidence="7 8">pCMU01</plasmid>
    </source>
</reference>
<dbReference type="Gene3D" id="1.10.1660.10">
    <property type="match status" value="1"/>
</dbReference>
<dbReference type="GO" id="GO:0003700">
    <property type="term" value="F:DNA-binding transcription factor activity"/>
    <property type="evidence" value="ECO:0007669"/>
    <property type="project" value="InterPro"/>
</dbReference>
<reference evidence="7 8" key="1">
    <citation type="submission" date="2008-12" db="EMBL/GenBank/DDBJ databases">
        <title>Complete sequence of plasmid1 of Methylobacterium chloromethanicum CM4.</title>
        <authorList>
            <consortium name="US DOE Joint Genome Institute"/>
            <person name="Lucas S."/>
            <person name="Copeland A."/>
            <person name="Lapidus A."/>
            <person name="Glavina del Rio T."/>
            <person name="Dalin E."/>
            <person name="Tice H."/>
            <person name="Bruce D."/>
            <person name="Goodwin L."/>
            <person name="Pitluck S."/>
            <person name="Chertkov O."/>
            <person name="Brettin T."/>
            <person name="Detter J.C."/>
            <person name="Han C."/>
            <person name="Larimer F."/>
            <person name="Land M."/>
            <person name="Hauser L."/>
            <person name="Kyrpides N."/>
            <person name="Mikhailova N."/>
            <person name="Marx C."/>
            <person name="Richardson P."/>
        </authorList>
    </citation>
    <scope>NUCLEOTIDE SEQUENCE [LARGE SCALE GENOMIC DNA]</scope>
    <source>
        <strain evidence="8">CM4 / NCIMB 13688</strain>
        <plasmid evidence="7 8">pCMU01</plasmid>
    </source>
</reference>
<gene>
    <name evidence="7" type="ordered locus">Mchl_5725</name>
</gene>
<evidence type="ECO:0000256" key="5">
    <source>
        <dbReference type="SAM" id="MobiDB-lite"/>
    </source>
</evidence>
<feature type="domain" description="HTH merR-type" evidence="6">
    <location>
        <begin position="14"/>
        <end position="79"/>
    </location>
</feature>
<keyword evidence="2" id="KW-0805">Transcription regulation</keyword>